<accession>A0AAV9UXJ4</accession>
<proteinExistence type="predicted"/>
<dbReference type="Proteomes" id="UP001375240">
    <property type="component" value="Unassembled WGS sequence"/>
</dbReference>
<comment type="caution">
    <text evidence="1">The sequence shown here is derived from an EMBL/GenBank/DDBJ whole genome shotgun (WGS) entry which is preliminary data.</text>
</comment>
<evidence type="ECO:0000313" key="1">
    <source>
        <dbReference type="EMBL" id="KAK6347031.1"/>
    </source>
</evidence>
<keyword evidence="2" id="KW-1185">Reference proteome</keyword>
<gene>
    <name evidence="1" type="ORF">TWF696_007116</name>
</gene>
<evidence type="ECO:0000313" key="2">
    <source>
        <dbReference type="Proteomes" id="UP001375240"/>
    </source>
</evidence>
<reference evidence="1 2" key="1">
    <citation type="submission" date="2019-10" db="EMBL/GenBank/DDBJ databases">
        <authorList>
            <person name="Palmer J.M."/>
        </authorList>
    </citation>
    <scope>NUCLEOTIDE SEQUENCE [LARGE SCALE GENOMIC DNA]</scope>
    <source>
        <strain evidence="1 2">TWF696</strain>
    </source>
</reference>
<protein>
    <submittedName>
        <fullName evidence="1">Uncharacterized protein</fullName>
    </submittedName>
</protein>
<organism evidence="1 2">
    <name type="scientific">Orbilia brochopaga</name>
    <dbReference type="NCBI Taxonomy" id="3140254"/>
    <lineage>
        <taxon>Eukaryota</taxon>
        <taxon>Fungi</taxon>
        <taxon>Dikarya</taxon>
        <taxon>Ascomycota</taxon>
        <taxon>Pezizomycotina</taxon>
        <taxon>Orbiliomycetes</taxon>
        <taxon>Orbiliales</taxon>
        <taxon>Orbiliaceae</taxon>
        <taxon>Orbilia</taxon>
    </lineage>
</organism>
<name>A0AAV9UXJ4_9PEZI</name>
<sequence length="238" mass="27156">MVLIASTDNDMPYEPFLLEEKHFMCPQFIYPDTYPEYNLNQPSYPEPIGDMTYSNWNSTLVNTTGSCFQNHNIFEQPSARIYTEDVAPIMQIDNYHQAWHDFGFNQGTPMATAFAPFSDSRILMSPYGDFDYYTQYPQAAWSPSEQSAASLSPPSNRSLEQDVYQRHLQDSGAQEEELLQGLGLYDCPELMTDDRCHIDPNSGQLGLGKGLKLEESFELNEEYLENSGSLAQDEIDEF</sequence>
<dbReference type="AlphaFoldDB" id="A0AAV9UXJ4"/>
<dbReference type="EMBL" id="JAVHNQ010000005">
    <property type="protein sequence ID" value="KAK6347031.1"/>
    <property type="molecule type" value="Genomic_DNA"/>
</dbReference>